<dbReference type="EMBL" id="RBQE01000240">
    <property type="protein sequence ID" value="RMP07538.1"/>
    <property type="molecule type" value="Genomic_DNA"/>
</dbReference>
<organism evidence="1 2">
    <name type="scientific">Pseudomonas syringae pv. persicae</name>
    <dbReference type="NCBI Taxonomy" id="237306"/>
    <lineage>
        <taxon>Bacteria</taxon>
        <taxon>Pseudomonadati</taxon>
        <taxon>Pseudomonadota</taxon>
        <taxon>Gammaproteobacteria</taxon>
        <taxon>Pseudomonadales</taxon>
        <taxon>Pseudomonadaceae</taxon>
        <taxon>Pseudomonas</taxon>
    </lineage>
</organism>
<sequence length="66" mass="7298">MDEFSQYCSVRMIRPFVQEKLLDMGYIFVETDDMCVNNAAVIFVTGNAGRGDGLASKSGGRRVDSE</sequence>
<dbReference type="Proteomes" id="UP000281604">
    <property type="component" value="Unassembled WGS sequence"/>
</dbReference>
<accession>A0A3M4AKW7</accession>
<evidence type="ECO:0000313" key="2">
    <source>
        <dbReference type="Proteomes" id="UP000281604"/>
    </source>
</evidence>
<proteinExistence type="predicted"/>
<name>A0A3M4AKW7_9PSED</name>
<protein>
    <submittedName>
        <fullName evidence="1">Uncharacterized protein</fullName>
    </submittedName>
</protein>
<evidence type="ECO:0000313" key="1">
    <source>
        <dbReference type="EMBL" id="RMP07538.1"/>
    </source>
</evidence>
<dbReference type="AlphaFoldDB" id="A0A3M4AKW7"/>
<comment type="caution">
    <text evidence="1">The sequence shown here is derived from an EMBL/GenBank/DDBJ whole genome shotgun (WGS) entry which is preliminary data.</text>
</comment>
<reference evidence="1 2" key="1">
    <citation type="submission" date="2018-08" db="EMBL/GenBank/DDBJ databases">
        <title>Recombination of ecologically and evolutionarily significant loci maintains genetic cohesion in the Pseudomonas syringae species complex.</title>
        <authorList>
            <person name="Dillon M."/>
            <person name="Thakur S."/>
            <person name="Almeida R.N.D."/>
            <person name="Weir B.S."/>
            <person name="Guttman D.S."/>
        </authorList>
    </citation>
    <scope>NUCLEOTIDE SEQUENCE [LARGE SCALE GENOMIC DNA]</scope>
    <source>
        <strain evidence="1 2">ICMP 3706</strain>
    </source>
</reference>
<gene>
    <name evidence="1" type="ORF">ALQ30_100820</name>
</gene>